<dbReference type="Gene3D" id="1.20.1560.10">
    <property type="entry name" value="ABC transporter type 1, transmembrane domain"/>
    <property type="match status" value="1"/>
</dbReference>
<organism evidence="6 7">
    <name type="scientific">Caligus rogercresseyi</name>
    <name type="common">Sea louse</name>
    <dbReference type="NCBI Taxonomy" id="217165"/>
    <lineage>
        <taxon>Eukaryota</taxon>
        <taxon>Metazoa</taxon>
        <taxon>Ecdysozoa</taxon>
        <taxon>Arthropoda</taxon>
        <taxon>Crustacea</taxon>
        <taxon>Multicrustacea</taxon>
        <taxon>Hexanauplia</taxon>
        <taxon>Copepoda</taxon>
        <taxon>Siphonostomatoida</taxon>
        <taxon>Caligidae</taxon>
        <taxon>Caligus</taxon>
    </lineage>
</organism>
<name>A0A7T8GPG2_CALRO</name>
<feature type="transmembrane region" description="Helical" evidence="4">
    <location>
        <begin position="6"/>
        <end position="24"/>
    </location>
</feature>
<evidence type="ECO:0000259" key="5">
    <source>
        <dbReference type="PROSITE" id="PS50929"/>
    </source>
</evidence>
<dbReference type="Pfam" id="PF00664">
    <property type="entry name" value="ABC_membrane"/>
    <property type="match status" value="1"/>
</dbReference>
<dbReference type="AlphaFoldDB" id="A0A7T8GPG2"/>
<dbReference type="SUPFAM" id="SSF90123">
    <property type="entry name" value="ABC transporter transmembrane region"/>
    <property type="match status" value="1"/>
</dbReference>
<feature type="non-terminal residue" evidence="6">
    <location>
        <position position="1"/>
    </location>
</feature>
<dbReference type="Proteomes" id="UP000595437">
    <property type="component" value="Chromosome 18"/>
</dbReference>
<evidence type="ECO:0000256" key="1">
    <source>
        <dbReference type="ARBA" id="ARBA00022692"/>
    </source>
</evidence>
<dbReference type="GO" id="GO:0140359">
    <property type="term" value="F:ABC-type transporter activity"/>
    <property type="evidence" value="ECO:0007669"/>
    <property type="project" value="InterPro"/>
</dbReference>
<evidence type="ECO:0000256" key="2">
    <source>
        <dbReference type="ARBA" id="ARBA00022989"/>
    </source>
</evidence>
<proteinExistence type="predicted"/>
<gene>
    <name evidence="6" type="ORF">FKW44_023478</name>
</gene>
<keyword evidence="1 4" id="KW-0812">Transmembrane</keyword>
<dbReference type="PROSITE" id="PS50929">
    <property type="entry name" value="ABC_TM1F"/>
    <property type="match status" value="1"/>
</dbReference>
<keyword evidence="2 4" id="KW-1133">Transmembrane helix</keyword>
<evidence type="ECO:0000256" key="3">
    <source>
        <dbReference type="ARBA" id="ARBA00023136"/>
    </source>
</evidence>
<dbReference type="InterPro" id="IPR011527">
    <property type="entry name" value="ABC1_TM_dom"/>
</dbReference>
<evidence type="ECO:0000313" key="7">
    <source>
        <dbReference type="Proteomes" id="UP000595437"/>
    </source>
</evidence>
<dbReference type="InterPro" id="IPR036640">
    <property type="entry name" value="ABC1_TM_sf"/>
</dbReference>
<accession>A0A7T8GPG2</accession>
<dbReference type="GO" id="GO:0005524">
    <property type="term" value="F:ATP binding"/>
    <property type="evidence" value="ECO:0007669"/>
    <property type="project" value="InterPro"/>
</dbReference>
<evidence type="ECO:0000313" key="6">
    <source>
        <dbReference type="EMBL" id="QQP35300.1"/>
    </source>
</evidence>
<keyword evidence="3 4" id="KW-0472">Membrane</keyword>
<dbReference type="OrthoDB" id="6500128at2759"/>
<sequence>GTAIIGLINFITSYIFVTSLNYTAERQVYRIRKDFFRALLHQDIGWFDTHETGDFATKIT</sequence>
<feature type="non-terminal residue" evidence="6">
    <location>
        <position position="60"/>
    </location>
</feature>
<keyword evidence="7" id="KW-1185">Reference proteome</keyword>
<dbReference type="EMBL" id="CP045907">
    <property type="protein sequence ID" value="QQP35300.1"/>
    <property type="molecule type" value="Genomic_DNA"/>
</dbReference>
<dbReference type="GO" id="GO:0016020">
    <property type="term" value="C:membrane"/>
    <property type="evidence" value="ECO:0007669"/>
    <property type="project" value="InterPro"/>
</dbReference>
<evidence type="ECO:0000256" key="4">
    <source>
        <dbReference type="SAM" id="Phobius"/>
    </source>
</evidence>
<protein>
    <submittedName>
        <fullName evidence="6">p-glycoprotein</fullName>
    </submittedName>
</protein>
<feature type="domain" description="ABC transmembrane type-1" evidence="5">
    <location>
        <begin position="1"/>
        <end position="60"/>
    </location>
</feature>
<reference evidence="7" key="1">
    <citation type="submission" date="2021-01" db="EMBL/GenBank/DDBJ databases">
        <title>Caligus Genome Assembly.</title>
        <authorList>
            <person name="Gallardo-Escarate C."/>
        </authorList>
    </citation>
    <scope>NUCLEOTIDE SEQUENCE [LARGE SCALE GENOMIC DNA]</scope>
</reference>